<dbReference type="RefSeq" id="WP_020912432.1">
    <property type="nucleotide sequence ID" value="NC_011566.1"/>
</dbReference>
<dbReference type="Proteomes" id="UP000000753">
    <property type="component" value="Chromosome"/>
</dbReference>
<protein>
    <recommendedName>
        <fullName evidence="2">DUF2059 domain-containing protein</fullName>
    </recommendedName>
</protein>
<dbReference type="eggNOG" id="COG3184">
    <property type="taxonomic scope" value="Bacteria"/>
</dbReference>
<keyword evidence="1" id="KW-0732">Signal</keyword>
<dbReference type="EMBL" id="CP000472">
    <property type="protein sequence ID" value="ACJ29072.1"/>
    <property type="molecule type" value="Genomic_DNA"/>
</dbReference>
<dbReference type="Pfam" id="PF09832">
    <property type="entry name" value="DUF2059"/>
    <property type="match status" value="1"/>
</dbReference>
<dbReference type="InterPro" id="IPR018637">
    <property type="entry name" value="DUF2059"/>
</dbReference>
<feature type="signal peptide" evidence="1">
    <location>
        <begin position="1"/>
        <end position="20"/>
    </location>
</feature>
<dbReference type="KEGG" id="swp:swp_2327"/>
<dbReference type="HOGENOM" id="CLU_107918_2_1_6"/>
<evidence type="ECO:0000256" key="1">
    <source>
        <dbReference type="SAM" id="SignalP"/>
    </source>
</evidence>
<evidence type="ECO:0000259" key="2">
    <source>
        <dbReference type="Pfam" id="PF09832"/>
    </source>
</evidence>
<name>B8CNV3_SHEPW</name>
<dbReference type="AlphaFoldDB" id="B8CNV3"/>
<dbReference type="STRING" id="225849.swp_2327"/>
<feature type="chain" id="PRO_5002870130" description="DUF2059 domain-containing protein" evidence="1">
    <location>
        <begin position="21"/>
        <end position="164"/>
    </location>
</feature>
<proteinExistence type="predicted"/>
<reference evidence="3 4" key="1">
    <citation type="journal article" date="2008" name="PLoS ONE">
        <title>Environmental adaptation: genomic analysis of the piezotolerant and psychrotolerant deep-sea iron reducing bacterium Shewanella piezotolerans WP3.</title>
        <authorList>
            <person name="Wang F."/>
            <person name="Wang J."/>
            <person name="Jian H."/>
            <person name="Zhang B."/>
            <person name="Li S."/>
            <person name="Wang F."/>
            <person name="Zeng X."/>
            <person name="Gao L."/>
            <person name="Bartlett D.H."/>
            <person name="Yu J."/>
            <person name="Hu S."/>
            <person name="Xiao X."/>
        </authorList>
    </citation>
    <scope>NUCLEOTIDE SEQUENCE [LARGE SCALE GENOMIC DNA]</scope>
    <source>
        <strain evidence="4">WP3 / JCM 13877</strain>
    </source>
</reference>
<evidence type="ECO:0000313" key="3">
    <source>
        <dbReference type="EMBL" id="ACJ29072.1"/>
    </source>
</evidence>
<evidence type="ECO:0000313" key="4">
    <source>
        <dbReference type="Proteomes" id="UP000000753"/>
    </source>
</evidence>
<keyword evidence="4" id="KW-1185">Reference proteome</keyword>
<organism evidence="3 4">
    <name type="scientific">Shewanella piezotolerans (strain WP3 / JCM 13877)</name>
    <dbReference type="NCBI Taxonomy" id="225849"/>
    <lineage>
        <taxon>Bacteria</taxon>
        <taxon>Pseudomonadati</taxon>
        <taxon>Pseudomonadota</taxon>
        <taxon>Gammaproteobacteria</taxon>
        <taxon>Alteromonadales</taxon>
        <taxon>Shewanellaceae</taxon>
        <taxon>Shewanella</taxon>
    </lineage>
</organism>
<accession>B8CNV3</accession>
<sequence>MKKLLLSLVFILSFPANSYADSGVRDSLERMFELTDMQAMIDSSHAQINQMFSQMAKEQNISDEQKVIFEKHRKKLQRMLVESLSWDKIKEPIIEAYSQVYTKAEIDELIVFYESPLGQKMIKKMPELMQVSMQVMQETSMSLIPQMQALQEEFQRELREQEEI</sequence>
<feature type="domain" description="DUF2059" evidence="2">
    <location>
        <begin position="87"/>
        <end position="146"/>
    </location>
</feature>
<gene>
    <name evidence="3" type="ordered locus">swp_2327</name>
</gene>